<evidence type="ECO:0000313" key="2">
    <source>
        <dbReference type="Proteomes" id="UP000887577"/>
    </source>
</evidence>
<accession>A0A914Z5X3</accession>
<reference evidence="3" key="1">
    <citation type="submission" date="2022-11" db="UniProtKB">
        <authorList>
            <consortium name="WormBaseParasite"/>
        </authorList>
    </citation>
    <scope>IDENTIFICATION</scope>
</reference>
<protein>
    <submittedName>
        <fullName evidence="3">Uncharacterized protein</fullName>
    </submittedName>
</protein>
<keyword evidence="2" id="KW-1185">Reference proteome</keyword>
<feature type="region of interest" description="Disordered" evidence="1">
    <location>
        <begin position="26"/>
        <end position="48"/>
    </location>
</feature>
<sequence length="74" mass="7969">MLAVRMVLGDFGEAGIGRAQQLVLEGQHGAAEAHHGQDGTGGDAQQPMQLEQDVLEHRRRGAREAAARILRNSK</sequence>
<evidence type="ECO:0000313" key="3">
    <source>
        <dbReference type="WBParaSite" id="PSU_v2.g731.t1"/>
    </source>
</evidence>
<dbReference type="AlphaFoldDB" id="A0A914Z5X3"/>
<dbReference type="Proteomes" id="UP000887577">
    <property type="component" value="Unplaced"/>
</dbReference>
<organism evidence="2 3">
    <name type="scientific">Panagrolaimus superbus</name>
    <dbReference type="NCBI Taxonomy" id="310955"/>
    <lineage>
        <taxon>Eukaryota</taxon>
        <taxon>Metazoa</taxon>
        <taxon>Ecdysozoa</taxon>
        <taxon>Nematoda</taxon>
        <taxon>Chromadorea</taxon>
        <taxon>Rhabditida</taxon>
        <taxon>Tylenchina</taxon>
        <taxon>Panagrolaimomorpha</taxon>
        <taxon>Panagrolaimoidea</taxon>
        <taxon>Panagrolaimidae</taxon>
        <taxon>Panagrolaimus</taxon>
    </lineage>
</organism>
<proteinExistence type="predicted"/>
<evidence type="ECO:0000256" key="1">
    <source>
        <dbReference type="SAM" id="MobiDB-lite"/>
    </source>
</evidence>
<name>A0A914Z5X3_9BILA</name>
<dbReference type="WBParaSite" id="PSU_v2.g731.t1">
    <property type="protein sequence ID" value="PSU_v2.g731.t1"/>
    <property type="gene ID" value="PSU_v2.g731"/>
</dbReference>